<dbReference type="EMBL" id="AMQM01010203">
    <property type="status" value="NOT_ANNOTATED_CDS"/>
    <property type="molecule type" value="Genomic_DNA"/>
</dbReference>
<dbReference type="EMBL" id="AMQM01010204">
    <property type="status" value="NOT_ANNOTATED_CDS"/>
    <property type="molecule type" value="Genomic_DNA"/>
</dbReference>
<dbReference type="Proteomes" id="UP000015101">
    <property type="component" value="Unassembled WGS sequence"/>
</dbReference>
<protein>
    <recommendedName>
        <fullName evidence="4">Translation elongation factor EFTu-like domain-containing protein</fullName>
    </recommendedName>
</protein>
<dbReference type="PANTHER" id="PTHR43721">
    <property type="entry name" value="ELONGATION FACTOR TU-RELATED"/>
    <property type="match status" value="1"/>
</dbReference>
<dbReference type="KEGG" id="hro:HELRODRAFT_195138"/>
<reference evidence="3" key="1">
    <citation type="submission" date="2012-12" db="EMBL/GenBank/DDBJ databases">
        <authorList>
            <person name="Hellsten U."/>
            <person name="Grimwood J."/>
            <person name="Chapman J.A."/>
            <person name="Shapiro H."/>
            <person name="Aerts A."/>
            <person name="Otillar R.P."/>
            <person name="Terry A.Y."/>
            <person name="Boore J.L."/>
            <person name="Simakov O."/>
            <person name="Marletaz F."/>
            <person name="Cho S.-J."/>
            <person name="Edsinger-Gonzales E."/>
            <person name="Havlak P."/>
            <person name="Kuo D.-H."/>
            <person name="Larsson T."/>
            <person name="Lv J."/>
            <person name="Arendt D."/>
            <person name="Savage R."/>
            <person name="Osoegawa K."/>
            <person name="de Jong P."/>
            <person name="Lindberg D.R."/>
            <person name="Seaver E.C."/>
            <person name="Weisblat D.A."/>
            <person name="Putnam N.H."/>
            <person name="Grigoriev I.V."/>
            <person name="Rokhsar D.S."/>
        </authorList>
    </citation>
    <scope>NUCLEOTIDE SEQUENCE</scope>
</reference>
<dbReference type="Gene3D" id="2.40.30.10">
    <property type="entry name" value="Translation factors"/>
    <property type="match status" value="1"/>
</dbReference>
<dbReference type="EMBL" id="AMQM01010202">
    <property type="status" value="NOT_ANNOTATED_CDS"/>
    <property type="molecule type" value="Genomic_DNA"/>
</dbReference>
<accession>T1FWS8</accession>
<dbReference type="STRING" id="6412.T1FWS8"/>
<dbReference type="HOGENOM" id="CLU_1995083_0_0_1"/>
<dbReference type="EMBL" id="KB097559">
    <property type="protein sequence ID" value="ESN94837.1"/>
    <property type="molecule type" value="Genomic_DNA"/>
</dbReference>
<name>T1FWS8_HELRO</name>
<reference evidence="2" key="3">
    <citation type="submission" date="2015-06" db="UniProtKB">
        <authorList>
            <consortium name="EnsemblMetazoa"/>
        </authorList>
    </citation>
    <scope>IDENTIFICATION</scope>
</reference>
<dbReference type="EnsemblMetazoa" id="HelroT195138">
    <property type="protein sequence ID" value="HelroP195138"/>
    <property type="gene ID" value="HelroG195138"/>
</dbReference>
<organism evidence="2 3">
    <name type="scientific">Helobdella robusta</name>
    <name type="common">Californian leech</name>
    <dbReference type="NCBI Taxonomy" id="6412"/>
    <lineage>
        <taxon>Eukaryota</taxon>
        <taxon>Metazoa</taxon>
        <taxon>Spiralia</taxon>
        <taxon>Lophotrochozoa</taxon>
        <taxon>Annelida</taxon>
        <taxon>Clitellata</taxon>
        <taxon>Hirudinea</taxon>
        <taxon>Rhynchobdellida</taxon>
        <taxon>Glossiphoniidae</taxon>
        <taxon>Helobdella</taxon>
    </lineage>
</organism>
<reference evidence="1 3" key="2">
    <citation type="journal article" date="2013" name="Nature">
        <title>Insights into bilaterian evolution from three spiralian genomes.</title>
        <authorList>
            <person name="Simakov O."/>
            <person name="Marletaz F."/>
            <person name="Cho S.J."/>
            <person name="Edsinger-Gonzales E."/>
            <person name="Havlak P."/>
            <person name="Hellsten U."/>
            <person name="Kuo D.H."/>
            <person name="Larsson T."/>
            <person name="Lv J."/>
            <person name="Arendt D."/>
            <person name="Savage R."/>
            <person name="Osoegawa K."/>
            <person name="de Jong P."/>
            <person name="Grimwood J."/>
            <person name="Chapman J.A."/>
            <person name="Shapiro H."/>
            <person name="Aerts A."/>
            <person name="Otillar R.P."/>
            <person name="Terry A.Y."/>
            <person name="Boore J.L."/>
            <person name="Grigoriev I.V."/>
            <person name="Lindberg D.R."/>
            <person name="Seaver E.C."/>
            <person name="Weisblat D.A."/>
            <person name="Putnam N.H."/>
            <person name="Rokhsar D.S."/>
        </authorList>
    </citation>
    <scope>NUCLEOTIDE SEQUENCE</scope>
</reference>
<dbReference type="GeneID" id="20213273"/>
<dbReference type="eggNOG" id="KOG1143">
    <property type="taxonomic scope" value="Eukaryota"/>
</dbReference>
<sequence>MASKMLPSGVGRANVFLFTSDLRRKSLFKLRIDEVYSISGIGSIVGGTLLRGYLKEGDELVVGPSQHGVFSKVKVLSLHRNRLPCTSVQSGQTACISVGNFDEFNLRREVFRQWFTSGMFGRRPG</sequence>
<gene>
    <name evidence="2" type="primary">20213273</name>
    <name evidence="1" type="ORF">HELRODRAFT_195138</name>
</gene>
<evidence type="ECO:0000313" key="1">
    <source>
        <dbReference type="EMBL" id="ESN94837.1"/>
    </source>
</evidence>
<dbReference type="OrthoDB" id="248233at2759"/>
<dbReference type="PANTHER" id="PTHR43721:SF3">
    <property type="entry name" value="GTP-BINDING PROTEIN 2"/>
    <property type="match status" value="1"/>
</dbReference>
<dbReference type="CTD" id="20213273"/>
<evidence type="ECO:0000313" key="2">
    <source>
        <dbReference type="EnsemblMetazoa" id="HelroP195138"/>
    </source>
</evidence>
<dbReference type="InterPro" id="IPR050055">
    <property type="entry name" value="EF-Tu_GTPase"/>
</dbReference>
<proteinExistence type="predicted"/>
<dbReference type="InParanoid" id="T1FWS8"/>
<evidence type="ECO:0000313" key="3">
    <source>
        <dbReference type="Proteomes" id="UP000015101"/>
    </source>
</evidence>
<dbReference type="SUPFAM" id="SSF50447">
    <property type="entry name" value="Translation proteins"/>
    <property type="match status" value="1"/>
</dbReference>
<dbReference type="InterPro" id="IPR009000">
    <property type="entry name" value="Transl_B-barrel_sf"/>
</dbReference>
<keyword evidence="3" id="KW-1185">Reference proteome</keyword>
<evidence type="ECO:0008006" key="4">
    <source>
        <dbReference type="Google" id="ProtNLM"/>
    </source>
</evidence>
<dbReference type="AlphaFoldDB" id="T1FWS8"/>
<dbReference type="RefSeq" id="XP_009027064.1">
    <property type="nucleotide sequence ID" value="XM_009028816.1"/>
</dbReference>